<evidence type="ECO:0000259" key="2">
    <source>
        <dbReference type="Pfam" id="PF17919"/>
    </source>
</evidence>
<proteinExistence type="predicted"/>
<evidence type="ECO:0000313" key="3">
    <source>
        <dbReference type="EMBL" id="TYK29730.1"/>
    </source>
</evidence>
<dbReference type="Proteomes" id="UP000321947">
    <property type="component" value="Unassembled WGS sequence"/>
</dbReference>
<evidence type="ECO:0000313" key="4">
    <source>
        <dbReference type="Proteomes" id="UP000321947"/>
    </source>
</evidence>
<dbReference type="InterPro" id="IPR041577">
    <property type="entry name" value="RT_RNaseH_2"/>
</dbReference>
<organism evidence="3 4">
    <name type="scientific">Cucumis melo var. makuwa</name>
    <name type="common">Oriental melon</name>
    <dbReference type="NCBI Taxonomy" id="1194695"/>
    <lineage>
        <taxon>Eukaryota</taxon>
        <taxon>Viridiplantae</taxon>
        <taxon>Streptophyta</taxon>
        <taxon>Embryophyta</taxon>
        <taxon>Tracheophyta</taxon>
        <taxon>Spermatophyta</taxon>
        <taxon>Magnoliopsida</taxon>
        <taxon>eudicotyledons</taxon>
        <taxon>Gunneridae</taxon>
        <taxon>Pentapetalae</taxon>
        <taxon>rosids</taxon>
        <taxon>fabids</taxon>
        <taxon>Cucurbitales</taxon>
        <taxon>Cucurbitaceae</taxon>
        <taxon>Benincaseae</taxon>
        <taxon>Cucumis</taxon>
    </lineage>
</organism>
<comment type="caution">
    <text evidence="3">The sequence shown here is derived from an EMBL/GenBank/DDBJ whole genome shotgun (WGS) entry which is preliminary data.</text>
</comment>
<dbReference type="InterPro" id="IPR043502">
    <property type="entry name" value="DNA/RNA_pol_sf"/>
</dbReference>
<accession>A0A5D3E2E3</accession>
<dbReference type="EMBL" id="SSTD01001449">
    <property type="protein sequence ID" value="TYK29730.1"/>
    <property type="molecule type" value="Genomic_DNA"/>
</dbReference>
<protein>
    <submittedName>
        <fullName evidence="3">Polyprotein</fullName>
    </submittedName>
</protein>
<dbReference type="SUPFAM" id="SSF56672">
    <property type="entry name" value="DNA/RNA polymerases"/>
    <property type="match status" value="1"/>
</dbReference>
<feature type="compositionally biased region" description="Low complexity" evidence="1">
    <location>
        <begin position="199"/>
        <end position="209"/>
    </location>
</feature>
<sequence>MPFEVHTDASDYAIGGVLAQEGHPLAFSSRKLNDVDQRIGFLQKNEYEIAEHLPKCEWRSMDWSSGSVRLEFRHRPRCAKRPKSKRKAFSTLPKERKRVFGCRALKTKGDFQGSKNDRRRIPRKLDNEICPVIALPNHSSMKGRNASGPPRKVNWVGKVDVIEGEITISIISGIPSRIKQGLPIYSITDFEREGAGQDSPSALSSLSPPTFERSQL</sequence>
<gene>
    <name evidence="3" type="ORF">E5676_scaffold78652G00010</name>
</gene>
<dbReference type="AlphaFoldDB" id="A0A5D3E2E3"/>
<feature type="region of interest" description="Disordered" evidence="1">
    <location>
        <begin position="193"/>
        <end position="216"/>
    </location>
</feature>
<feature type="domain" description="Reverse transcriptase/retrotransposon-derived protein RNase H-like" evidence="2">
    <location>
        <begin position="2"/>
        <end position="40"/>
    </location>
</feature>
<reference evidence="3 4" key="1">
    <citation type="submission" date="2019-08" db="EMBL/GenBank/DDBJ databases">
        <title>Draft genome sequences of two oriental melons (Cucumis melo L. var makuwa).</title>
        <authorList>
            <person name="Kwon S.-Y."/>
        </authorList>
    </citation>
    <scope>NUCLEOTIDE SEQUENCE [LARGE SCALE GENOMIC DNA]</scope>
    <source>
        <strain evidence="4">cv. Chang Bougi</strain>
        <tissue evidence="3">Leaf</tissue>
    </source>
</reference>
<dbReference type="Pfam" id="PF17919">
    <property type="entry name" value="RT_RNaseH_2"/>
    <property type="match status" value="1"/>
</dbReference>
<evidence type="ECO:0000256" key="1">
    <source>
        <dbReference type="SAM" id="MobiDB-lite"/>
    </source>
</evidence>
<name>A0A5D3E2E3_CUCMM</name>